<gene>
    <name evidence="3" type="ORF">PMAYCL1PPCAC_30314</name>
</gene>
<dbReference type="AlphaFoldDB" id="A0AAN5ID18"/>
<keyword evidence="4" id="KW-1185">Reference proteome</keyword>
<accession>A0AAN5ID18</accession>
<name>A0AAN5ID18_9BILA</name>
<dbReference type="EMBL" id="BTRK01000006">
    <property type="protein sequence ID" value="GMR60119.1"/>
    <property type="molecule type" value="Genomic_DNA"/>
</dbReference>
<evidence type="ECO:0000313" key="3">
    <source>
        <dbReference type="EMBL" id="GMR60119.1"/>
    </source>
</evidence>
<keyword evidence="2" id="KW-0472">Membrane</keyword>
<keyword evidence="2" id="KW-0812">Transmembrane</keyword>
<feature type="transmembrane region" description="Helical" evidence="2">
    <location>
        <begin position="144"/>
        <end position="168"/>
    </location>
</feature>
<dbReference type="Proteomes" id="UP001328107">
    <property type="component" value="Unassembled WGS sequence"/>
</dbReference>
<keyword evidence="2" id="KW-1133">Transmembrane helix</keyword>
<dbReference type="SUPFAM" id="SSF81321">
    <property type="entry name" value="Family A G protein-coupled receptor-like"/>
    <property type="match status" value="1"/>
</dbReference>
<evidence type="ECO:0000256" key="1">
    <source>
        <dbReference type="SAM" id="MobiDB-lite"/>
    </source>
</evidence>
<reference evidence="4" key="1">
    <citation type="submission" date="2022-10" db="EMBL/GenBank/DDBJ databases">
        <title>Genome assembly of Pristionchus species.</title>
        <authorList>
            <person name="Yoshida K."/>
            <person name="Sommer R.J."/>
        </authorList>
    </citation>
    <scope>NUCLEOTIDE SEQUENCE [LARGE SCALE GENOMIC DNA]</scope>
    <source>
        <strain evidence="4">RS5460</strain>
    </source>
</reference>
<organism evidence="3 4">
    <name type="scientific">Pristionchus mayeri</name>
    <dbReference type="NCBI Taxonomy" id="1317129"/>
    <lineage>
        <taxon>Eukaryota</taxon>
        <taxon>Metazoa</taxon>
        <taxon>Ecdysozoa</taxon>
        <taxon>Nematoda</taxon>
        <taxon>Chromadorea</taxon>
        <taxon>Rhabditida</taxon>
        <taxon>Rhabditina</taxon>
        <taxon>Diplogasteromorpha</taxon>
        <taxon>Diplogasteroidea</taxon>
        <taxon>Neodiplogasteridae</taxon>
        <taxon>Pristionchus</taxon>
    </lineage>
</organism>
<protein>
    <recommendedName>
        <fullName evidence="5">G protein-coupled receptor</fullName>
    </recommendedName>
</protein>
<dbReference type="PANTHER" id="PTHR22718:SF11">
    <property type="entry name" value="7TM GPCR SERPENTINE RECEPTOR CLASS X (SRX) DOMAIN-CONTAINING PROTEIN"/>
    <property type="match status" value="1"/>
</dbReference>
<feature type="compositionally biased region" description="Polar residues" evidence="1">
    <location>
        <begin position="255"/>
        <end position="270"/>
    </location>
</feature>
<evidence type="ECO:0008006" key="5">
    <source>
        <dbReference type="Google" id="ProtNLM"/>
    </source>
</evidence>
<feature type="transmembrane region" description="Helical" evidence="2">
    <location>
        <begin position="92"/>
        <end position="112"/>
    </location>
</feature>
<feature type="transmembrane region" description="Helical" evidence="2">
    <location>
        <begin position="189"/>
        <end position="210"/>
    </location>
</feature>
<evidence type="ECO:0000313" key="4">
    <source>
        <dbReference type="Proteomes" id="UP001328107"/>
    </source>
</evidence>
<feature type="transmembrane region" description="Helical" evidence="2">
    <location>
        <begin position="222"/>
        <end position="241"/>
    </location>
</feature>
<dbReference type="PANTHER" id="PTHR22718">
    <property type="entry name" value="SERPENTINE RECEPTOR, CLASS X"/>
    <property type="match status" value="1"/>
</dbReference>
<proteinExistence type="predicted"/>
<dbReference type="Gene3D" id="1.20.1070.10">
    <property type="entry name" value="Rhodopsin 7-helix transmembrane proteins"/>
    <property type="match status" value="1"/>
</dbReference>
<evidence type="ECO:0000256" key="2">
    <source>
        <dbReference type="SAM" id="Phobius"/>
    </source>
</evidence>
<sequence length="278" mass="31177">MLTNNYSSMYILYLQPLITDILFQLIHMCYIAPAVLIHSNKPFGPFISYVLDSGQSYCFFNNSLSQVSLAANRLVVTVLLRLNFFTFNRTVLLSIAQHLLALSITTTAQYILPCCRQVLEYSIFNFRTVLILGLPNDSLTYIRLPIKIACSAIPFVIYCIILLSTRSIGRQLKLKSVVQTKRRKQELKFAGQFATIALIYTLSWLLFTLLPTSAVSINWVNGLPALVSLLNASTNAIVFIFNDRKKIFVRCFTSSSPTGSSIQNQATTISPPSPSKPR</sequence>
<feature type="region of interest" description="Disordered" evidence="1">
    <location>
        <begin position="255"/>
        <end position="278"/>
    </location>
</feature>
<comment type="caution">
    <text evidence="3">The sequence shown here is derived from an EMBL/GenBank/DDBJ whole genome shotgun (WGS) entry which is preliminary data.</text>
</comment>